<dbReference type="EMBL" id="JMCB01000016">
    <property type="protein sequence ID" value="KFE63739.1"/>
    <property type="molecule type" value="Genomic_DNA"/>
</dbReference>
<reference evidence="2 3" key="1">
    <citation type="submission" date="2014-04" db="EMBL/GenBank/DDBJ databases">
        <title>Genome assembly of Hyalangium minutum DSM 14724.</title>
        <authorList>
            <person name="Sharma G."/>
            <person name="Subramanian S."/>
        </authorList>
    </citation>
    <scope>NUCLEOTIDE SEQUENCE [LARGE SCALE GENOMIC DNA]</scope>
    <source>
        <strain evidence="2 3">DSM 14724</strain>
    </source>
</reference>
<dbReference type="STRING" id="394096.DB31_2507"/>
<dbReference type="Pfam" id="PF13302">
    <property type="entry name" value="Acetyltransf_3"/>
    <property type="match status" value="1"/>
</dbReference>
<sequence>MELLTARLRLREFEEDDWRVTWPYESDPEVVRYQSHGVRTPEESLKYIRDSRATATESPRRIHDLAVVLREDGRLVGRCGLKVVDLEQREGALWYVLDRSQWGKGYISEAAEAMLDFGFQTLGLHRVWADCDPRNEGSVKVVRRLGFRLEAHFRENVFLKGEWCDSLIHAILDREWAARPRK</sequence>
<organism evidence="2 3">
    <name type="scientific">Hyalangium minutum</name>
    <dbReference type="NCBI Taxonomy" id="394096"/>
    <lineage>
        <taxon>Bacteria</taxon>
        <taxon>Pseudomonadati</taxon>
        <taxon>Myxococcota</taxon>
        <taxon>Myxococcia</taxon>
        <taxon>Myxococcales</taxon>
        <taxon>Cystobacterineae</taxon>
        <taxon>Archangiaceae</taxon>
        <taxon>Hyalangium</taxon>
    </lineage>
</organism>
<dbReference type="PANTHER" id="PTHR43792">
    <property type="entry name" value="GNAT FAMILY, PUTATIVE (AFU_ORTHOLOGUE AFUA_3G00765)-RELATED-RELATED"/>
    <property type="match status" value="1"/>
</dbReference>
<gene>
    <name evidence="2" type="ORF">DB31_2507</name>
</gene>
<accession>A0A085W7S6</accession>
<dbReference type="AlphaFoldDB" id="A0A085W7S6"/>
<dbReference type="SUPFAM" id="SSF55729">
    <property type="entry name" value="Acyl-CoA N-acyltransferases (Nat)"/>
    <property type="match status" value="1"/>
</dbReference>
<protein>
    <submittedName>
        <fullName evidence="2">GCN5-related N-acetyltransferase</fullName>
    </submittedName>
</protein>
<comment type="caution">
    <text evidence="2">The sequence shown here is derived from an EMBL/GenBank/DDBJ whole genome shotgun (WGS) entry which is preliminary data.</text>
</comment>
<dbReference type="GO" id="GO:0016747">
    <property type="term" value="F:acyltransferase activity, transferring groups other than amino-acyl groups"/>
    <property type="evidence" value="ECO:0007669"/>
    <property type="project" value="InterPro"/>
</dbReference>
<keyword evidence="2" id="KW-0808">Transferase</keyword>
<keyword evidence="3" id="KW-1185">Reference proteome</keyword>
<evidence type="ECO:0000259" key="1">
    <source>
        <dbReference type="PROSITE" id="PS51186"/>
    </source>
</evidence>
<dbReference type="PROSITE" id="PS51186">
    <property type="entry name" value="GNAT"/>
    <property type="match status" value="1"/>
</dbReference>
<evidence type="ECO:0000313" key="2">
    <source>
        <dbReference type="EMBL" id="KFE63739.1"/>
    </source>
</evidence>
<feature type="domain" description="N-acetyltransferase" evidence="1">
    <location>
        <begin position="8"/>
        <end position="165"/>
    </location>
</feature>
<dbReference type="Proteomes" id="UP000028725">
    <property type="component" value="Unassembled WGS sequence"/>
</dbReference>
<name>A0A085W7S6_9BACT</name>
<dbReference type="OrthoDB" id="9801656at2"/>
<proteinExistence type="predicted"/>
<dbReference type="InterPro" id="IPR051531">
    <property type="entry name" value="N-acetyltransferase"/>
</dbReference>
<dbReference type="Gene3D" id="3.40.630.30">
    <property type="match status" value="1"/>
</dbReference>
<evidence type="ECO:0000313" key="3">
    <source>
        <dbReference type="Proteomes" id="UP000028725"/>
    </source>
</evidence>
<dbReference type="InterPro" id="IPR000182">
    <property type="entry name" value="GNAT_dom"/>
</dbReference>
<dbReference type="InterPro" id="IPR016181">
    <property type="entry name" value="Acyl_CoA_acyltransferase"/>
</dbReference>